<accession>A0A8X8XC30</accession>
<dbReference type="Proteomes" id="UP000298416">
    <property type="component" value="Unassembled WGS sequence"/>
</dbReference>
<dbReference type="AlphaFoldDB" id="A0A8X8XC30"/>
<comment type="caution">
    <text evidence="1">The sequence shown here is derived from an EMBL/GenBank/DDBJ whole genome shotgun (WGS) entry which is preliminary data.</text>
</comment>
<proteinExistence type="predicted"/>
<protein>
    <submittedName>
        <fullName evidence="1">Uncharacterized protein</fullName>
    </submittedName>
</protein>
<reference evidence="1" key="1">
    <citation type="submission" date="2018-01" db="EMBL/GenBank/DDBJ databases">
        <authorList>
            <person name="Mao J.F."/>
        </authorList>
    </citation>
    <scope>NUCLEOTIDE SEQUENCE</scope>
    <source>
        <strain evidence="1">Huo1</strain>
        <tissue evidence="1">Leaf</tissue>
    </source>
</reference>
<sequence length="213" mass="24018">MTAPSLAVAVCKGREVSAINVYERALSRKRTTDKSTADTIYILIRQPLLLKIMSWLTFGSLSPTFGIENIFPIFSPLICCSTKFAHSRNHSAISSPIKPRHSFAVDSERRGARKRKRGDALDGLIDVLGKLHEDTNARLDRLSDRIGYEFDVTKARKEIFQMMGLIPGLTMSQVFIASDAILARVERLDYFMSLPEGARQPYVWHALEHYTSN</sequence>
<reference evidence="1" key="2">
    <citation type="submission" date="2020-08" db="EMBL/GenBank/DDBJ databases">
        <title>Plant Genome Project.</title>
        <authorList>
            <person name="Zhang R.-G."/>
        </authorList>
    </citation>
    <scope>NUCLEOTIDE SEQUENCE</scope>
    <source>
        <strain evidence="1">Huo1</strain>
        <tissue evidence="1">Leaf</tissue>
    </source>
</reference>
<keyword evidence="2" id="KW-1185">Reference proteome</keyword>
<evidence type="ECO:0000313" key="1">
    <source>
        <dbReference type="EMBL" id="KAG6410976.1"/>
    </source>
</evidence>
<evidence type="ECO:0000313" key="2">
    <source>
        <dbReference type="Proteomes" id="UP000298416"/>
    </source>
</evidence>
<dbReference type="EMBL" id="PNBA02000010">
    <property type="protein sequence ID" value="KAG6410976.1"/>
    <property type="molecule type" value="Genomic_DNA"/>
</dbReference>
<gene>
    <name evidence="1" type="ORF">SASPL_129049</name>
</gene>
<organism evidence="1">
    <name type="scientific">Salvia splendens</name>
    <name type="common">Scarlet sage</name>
    <dbReference type="NCBI Taxonomy" id="180675"/>
    <lineage>
        <taxon>Eukaryota</taxon>
        <taxon>Viridiplantae</taxon>
        <taxon>Streptophyta</taxon>
        <taxon>Embryophyta</taxon>
        <taxon>Tracheophyta</taxon>
        <taxon>Spermatophyta</taxon>
        <taxon>Magnoliopsida</taxon>
        <taxon>eudicotyledons</taxon>
        <taxon>Gunneridae</taxon>
        <taxon>Pentapetalae</taxon>
        <taxon>asterids</taxon>
        <taxon>lamiids</taxon>
        <taxon>Lamiales</taxon>
        <taxon>Lamiaceae</taxon>
        <taxon>Nepetoideae</taxon>
        <taxon>Mentheae</taxon>
        <taxon>Salviinae</taxon>
        <taxon>Salvia</taxon>
        <taxon>Salvia subgen. Calosphace</taxon>
        <taxon>core Calosphace</taxon>
    </lineage>
</organism>
<name>A0A8X8XC30_SALSN</name>